<accession>A0A6C0ALS4</accession>
<reference evidence="1" key="1">
    <citation type="journal article" date="2020" name="Nature">
        <title>Giant virus diversity and host interactions through global metagenomics.</title>
        <authorList>
            <person name="Schulz F."/>
            <person name="Roux S."/>
            <person name="Paez-Espino D."/>
            <person name="Jungbluth S."/>
            <person name="Walsh D.A."/>
            <person name="Denef V.J."/>
            <person name="McMahon K.D."/>
            <person name="Konstantinidis K.T."/>
            <person name="Eloe-Fadrosh E.A."/>
            <person name="Kyrpides N.C."/>
            <person name="Woyke T."/>
        </authorList>
    </citation>
    <scope>NUCLEOTIDE SEQUENCE</scope>
    <source>
        <strain evidence="1">GVMAG-S-1091796-13</strain>
    </source>
</reference>
<evidence type="ECO:0000313" key="1">
    <source>
        <dbReference type="EMBL" id="QHS80702.1"/>
    </source>
</evidence>
<dbReference type="EMBL" id="MN740716">
    <property type="protein sequence ID" value="QHS80702.1"/>
    <property type="molecule type" value="Genomic_DNA"/>
</dbReference>
<dbReference type="AlphaFoldDB" id="A0A6C0ALS4"/>
<sequence length="97" mass="11631">MFEKELQLLLEKKWTKEEVTMINRLLETLQYYKKLIPKSLKQEIVAALQMCNTLKTELDTFREKCNCLQKELDENISLLKIVEPEIQQNNNEEIKDE</sequence>
<protein>
    <submittedName>
        <fullName evidence="1">Uncharacterized protein</fullName>
    </submittedName>
</protein>
<name>A0A6C0ALS4_9ZZZZ</name>
<proteinExistence type="predicted"/>
<organism evidence="1">
    <name type="scientific">viral metagenome</name>
    <dbReference type="NCBI Taxonomy" id="1070528"/>
    <lineage>
        <taxon>unclassified sequences</taxon>
        <taxon>metagenomes</taxon>
        <taxon>organismal metagenomes</taxon>
    </lineage>
</organism>